<name>A0AAX0S821_9BACI</name>
<comment type="similarity">
    <text evidence="1">Belongs to the DDAH family.</text>
</comment>
<dbReference type="GO" id="GO:0000052">
    <property type="term" value="P:citrulline metabolic process"/>
    <property type="evidence" value="ECO:0007669"/>
    <property type="project" value="TreeGrafter"/>
</dbReference>
<feature type="active site" description="Proton donor" evidence="3">
    <location>
        <position position="156"/>
    </location>
</feature>
<dbReference type="PANTHER" id="PTHR12737:SF9">
    <property type="entry name" value="DIMETHYLARGININASE"/>
    <property type="match status" value="1"/>
</dbReference>
<protein>
    <submittedName>
        <fullName evidence="5">N(G),N(G)-dimethylarginine dimethylaminohydrolase</fullName>
    </submittedName>
</protein>
<dbReference type="SUPFAM" id="SSF55909">
    <property type="entry name" value="Pentein"/>
    <property type="match status" value="1"/>
</dbReference>
<gene>
    <name evidence="5" type="ORF">CN689_02720</name>
    <name evidence="4" type="ORF">DTO10_22065</name>
</gene>
<evidence type="ECO:0000313" key="4">
    <source>
        <dbReference type="EMBL" id="AXN40795.1"/>
    </source>
</evidence>
<evidence type="ECO:0000313" key="5">
    <source>
        <dbReference type="EMBL" id="PEJ37162.1"/>
    </source>
</evidence>
<evidence type="ECO:0000313" key="6">
    <source>
        <dbReference type="Proteomes" id="UP000220106"/>
    </source>
</evidence>
<sequence length="248" mass="27823">MVKLPSQSYVNGLTTSNLGTPDYELLLKQHESYVEALKSCGVSITCLQKSEEFPDSTFVEDAAVLTPEFAVITNPGAETRNGEIVEIESVLKDFYEKFHYIKTPGTLDGGDILQIENHFYIGISERTNEEGARQLKEIVESEGYQATIVPLQKFFHLKTGIAYLGNNAIIVAGEFINHPEFDQYKKIIVSEEEEYTANCILVNGSLIIPKGYEKTKRQIEEAGYKTIELETTEFQKQDGGLSCLSLRF</sequence>
<reference evidence="5 6" key="1">
    <citation type="submission" date="2017-09" db="EMBL/GenBank/DDBJ databases">
        <title>Large-scale bioinformatics analysis of Bacillus genomes uncovers conserved roles of natural products in bacterial physiology.</title>
        <authorList>
            <consortium name="Agbiome Team Llc"/>
            <person name="Bleich R.M."/>
            <person name="Kirk G.J."/>
            <person name="Santa Maria K.C."/>
            <person name="Allen S.E."/>
            <person name="Farag S."/>
            <person name="Shank E.A."/>
            <person name="Bowers A."/>
        </authorList>
    </citation>
    <scope>NUCLEOTIDE SEQUENCE [LARGE SCALE GENOMIC DNA]</scope>
    <source>
        <strain evidence="5 6">AFS003229</strain>
    </source>
</reference>
<dbReference type="InterPro" id="IPR033199">
    <property type="entry name" value="DDAH-like"/>
</dbReference>
<dbReference type="Pfam" id="PF19420">
    <property type="entry name" value="DDAH_eukar"/>
    <property type="match status" value="1"/>
</dbReference>
<dbReference type="GO" id="GO:0006525">
    <property type="term" value="P:arginine metabolic process"/>
    <property type="evidence" value="ECO:0007669"/>
    <property type="project" value="TreeGrafter"/>
</dbReference>
<reference evidence="4 7" key="2">
    <citation type="submission" date="2018-07" db="EMBL/GenBank/DDBJ databases">
        <title>The molecular basis for the intramolecular migration of carboxyl group in the catabolism of para-hydroxybenzoate via gentisate.</title>
        <authorList>
            <person name="Zhao H."/>
            <person name="Xu Y."/>
            <person name="Lin S."/>
            <person name="Spain J.C."/>
            <person name="Zhou N.-Y."/>
        </authorList>
    </citation>
    <scope>NUCLEOTIDE SEQUENCE [LARGE SCALE GENOMIC DNA]</scope>
    <source>
        <strain evidence="4 7">PHB-7a</strain>
    </source>
</reference>
<keyword evidence="2" id="KW-0378">Hydrolase</keyword>
<dbReference type="EMBL" id="CP030926">
    <property type="protein sequence ID" value="AXN40795.1"/>
    <property type="molecule type" value="Genomic_DNA"/>
</dbReference>
<evidence type="ECO:0000256" key="1">
    <source>
        <dbReference type="ARBA" id="ARBA00008532"/>
    </source>
</evidence>
<feature type="active site" description="Nucleophile" evidence="3">
    <location>
        <position position="243"/>
    </location>
</feature>
<keyword evidence="7" id="KW-1185">Reference proteome</keyword>
<dbReference type="KEGG" id="pbut:DTO10_22065"/>
<evidence type="ECO:0000256" key="2">
    <source>
        <dbReference type="ARBA" id="ARBA00022801"/>
    </source>
</evidence>
<dbReference type="Proteomes" id="UP000260457">
    <property type="component" value="Chromosome"/>
</dbReference>
<dbReference type="AlphaFoldDB" id="A0AAX0S821"/>
<dbReference type="Gene3D" id="3.75.10.10">
    <property type="entry name" value="L-arginine/glycine Amidinotransferase, Chain A"/>
    <property type="match status" value="1"/>
</dbReference>
<dbReference type="Proteomes" id="UP000220106">
    <property type="component" value="Unassembled WGS sequence"/>
</dbReference>
<dbReference type="GO" id="GO:0045429">
    <property type="term" value="P:positive regulation of nitric oxide biosynthetic process"/>
    <property type="evidence" value="ECO:0007669"/>
    <property type="project" value="TreeGrafter"/>
</dbReference>
<dbReference type="RefSeq" id="WP_098174808.1">
    <property type="nucleotide sequence ID" value="NZ_CP030926.1"/>
</dbReference>
<accession>A0AAX0S821</accession>
<dbReference type="GO" id="GO:0016597">
    <property type="term" value="F:amino acid binding"/>
    <property type="evidence" value="ECO:0007669"/>
    <property type="project" value="TreeGrafter"/>
</dbReference>
<dbReference type="GO" id="GO:0016403">
    <property type="term" value="F:dimethylargininase activity"/>
    <property type="evidence" value="ECO:0007669"/>
    <property type="project" value="TreeGrafter"/>
</dbReference>
<evidence type="ECO:0000256" key="3">
    <source>
        <dbReference type="PIRSR" id="PIRSR633199-1"/>
    </source>
</evidence>
<organism evidence="5 6">
    <name type="scientific">Peribacillus butanolivorans</name>
    <dbReference type="NCBI Taxonomy" id="421767"/>
    <lineage>
        <taxon>Bacteria</taxon>
        <taxon>Bacillati</taxon>
        <taxon>Bacillota</taxon>
        <taxon>Bacilli</taxon>
        <taxon>Bacillales</taxon>
        <taxon>Bacillaceae</taxon>
        <taxon>Peribacillus</taxon>
    </lineage>
</organism>
<evidence type="ECO:0000313" key="7">
    <source>
        <dbReference type="Proteomes" id="UP000260457"/>
    </source>
</evidence>
<dbReference type="PANTHER" id="PTHR12737">
    <property type="entry name" value="DIMETHYLARGININE DIMETHYLAMINOHYDROLASE"/>
    <property type="match status" value="1"/>
</dbReference>
<dbReference type="EMBL" id="NUEQ01000005">
    <property type="protein sequence ID" value="PEJ37162.1"/>
    <property type="molecule type" value="Genomic_DNA"/>
</dbReference>
<proteinExistence type="inferred from homology"/>